<evidence type="ECO:0000259" key="6">
    <source>
        <dbReference type="Pfam" id="PF18517"/>
    </source>
</evidence>
<organism evidence="7 8">
    <name type="scientific">Dillenia turbinata</name>
    <dbReference type="NCBI Taxonomy" id="194707"/>
    <lineage>
        <taxon>Eukaryota</taxon>
        <taxon>Viridiplantae</taxon>
        <taxon>Streptophyta</taxon>
        <taxon>Embryophyta</taxon>
        <taxon>Tracheophyta</taxon>
        <taxon>Spermatophyta</taxon>
        <taxon>Magnoliopsida</taxon>
        <taxon>eudicotyledons</taxon>
        <taxon>Gunneridae</taxon>
        <taxon>Pentapetalae</taxon>
        <taxon>Dilleniales</taxon>
        <taxon>Dilleniaceae</taxon>
        <taxon>Dillenia</taxon>
    </lineage>
</organism>
<reference evidence="7 8" key="1">
    <citation type="submission" date="2023-12" db="EMBL/GenBank/DDBJ databases">
        <title>A high-quality genome assembly for Dillenia turbinata (Dilleniales).</title>
        <authorList>
            <person name="Chanderbali A."/>
        </authorList>
    </citation>
    <scope>NUCLEOTIDE SEQUENCE [LARGE SCALE GENOMIC DNA]</scope>
    <source>
        <strain evidence="7">LSX21</strain>
        <tissue evidence="7">Leaf</tissue>
    </source>
</reference>
<proteinExistence type="predicted"/>
<evidence type="ECO:0000256" key="4">
    <source>
        <dbReference type="ARBA" id="ARBA00023242"/>
    </source>
</evidence>
<comment type="subcellular location">
    <subcellularLocation>
        <location evidence="1">Nucleus</location>
    </subcellularLocation>
</comment>
<dbReference type="GO" id="GO:0000794">
    <property type="term" value="C:condensed nuclear chromosome"/>
    <property type="evidence" value="ECO:0007669"/>
    <property type="project" value="TreeGrafter"/>
</dbReference>
<evidence type="ECO:0000256" key="1">
    <source>
        <dbReference type="ARBA" id="ARBA00004123"/>
    </source>
</evidence>
<dbReference type="GO" id="GO:0120231">
    <property type="term" value="C:DNA recombinase auxiliary factor complex"/>
    <property type="evidence" value="ECO:0007669"/>
    <property type="project" value="TreeGrafter"/>
</dbReference>
<evidence type="ECO:0000256" key="5">
    <source>
        <dbReference type="ARBA" id="ARBA00023254"/>
    </source>
</evidence>
<name>A0AAN8VDI2_9MAGN</name>
<keyword evidence="5" id="KW-0469">Meiosis</keyword>
<evidence type="ECO:0000256" key="2">
    <source>
        <dbReference type="ARBA" id="ARBA00023054"/>
    </source>
</evidence>
<dbReference type="GO" id="GO:0007129">
    <property type="term" value="P:homologous chromosome pairing at meiosis"/>
    <property type="evidence" value="ECO:0007669"/>
    <property type="project" value="TreeGrafter"/>
</dbReference>
<dbReference type="GO" id="GO:0000709">
    <property type="term" value="P:meiotic joint molecule formation"/>
    <property type="evidence" value="ECO:0007669"/>
    <property type="project" value="TreeGrafter"/>
</dbReference>
<evidence type="ECO:0000313" key="7">
    <source>
        <dbReference type="EMBL" id="KAK6931479.1"/>
    </source>
</evidence>
<dbReference type="GO" id="GO:0120230">
    <property type="term" value="F:recombinase activator activity"/>
    <property type="evidence" value="ECO:0007669"/>
    <property type="project" value="TreeGrafter"/>
</dbReference>
<dbReference type="PANTHER" id="PTHR15938:SF0">
    <property type="entry name" value="HOMOLOGOUS-PAIRING PROTEIN 2 HOMOLOG"/>
    <property type="match status" value="1"/>
</dbReference>
<dbReference type="PANTHER" id="PTHR15938">
    <property type="entry name" value="TBP-1 INTERACTING PROTEIN"/>
    <property type="match status" value="1"/>
</dbReference>
<feature type="domain" description="Leucine zipper with capping helix" evidence="6">
    <location>
        <begin position="46"/>
        <end position="99"/>
    </location>
</feature>
<evidence type="ECO:0000256" key="3">
    <source>
        <dbReference type="ARBA" id="ARBA00023172"/>
    </source>
</evidence>
<dbReference type="GO" id="GO:0003690">
    <property type="term" value="F:double-stranded DNA binding"/>
    <property type="evidence" value="ECO:0007669"/>
    <property type="project" value="TreeGrafter"/>
</dbReference>
<keyword evidence="3" id="KW-0233">DNA recombination</keyword>
<protein>
    <submittedName>
        <fullName evidence="7">Leucine zipper with capping helix domain</fullName>
    </submittedName>
</protein>
<keyword evidence="4" id="KW-0539">Nucleus</keyword>
<dbReference type="InterPro" id="IPR040661">
    <property type="entry name" value="LZ3wCH"/>
</dbReference>
<dbReference type="AlphaFoldDB" id="A0AAN8VDI2"/>
<gene>
    <name evidence="7" type="ORF">RJ641_003272</name>
</gene>
<comment type="caution">
    <text evidence="7">The sequence shown here is derived from an EMBL/GenBank/DDBJ whole genome shotgun (WGS) entry which is preliminary data.</text>
</comment>
<keyword evidence="2" id="KW-0175">Coiled coil</keyword>
<accession>A0AAN8VDI2</accession>
<dbReference type="GO" id="GO:0010774">
    <property type="term" value="P:meiotic strand invasion involved in reciprocal meiotic recombination"/>
    <property type="evidence" value="ECO:0007669"/>
    <property type="project" value="TreeGrafter"/>
</dbReference>
<dbReference type="EMBL" id="JBAMMX010000011">
    <property type="protein sequence ID" value="KAK6931479.1"/>
    <property type="molecule type" value="Genomic_DNA"/>
</dbReference>
<sequence length="122" mass="14388">MYVEIKTLQSNLSVQQIHDKEAKLRAEVSRGDGEKLEKLREGVTLVRPEDRTLVEQLFVDRISQWRKRKRMFTDMWDAIIENSPKDLKEFKEELGLEYDDVGENLLSFADMMPDSKKRSRGQ</sequence>
<evidence type="ECO:0000313" key="8">
    <source>
        <dbReference type="Proteomes" id="UP001370490"/>
    </source>
</evidence>
<dbReference type="Pfam" id="PF18517">
    <property type="entry name" value="LZ3wCH"/>
    <property type="match status" value="1"/>
</dbReference>
<keyword evidence="8" id="KW-1185">Reference proteome</keyword>
<dbReference type="Proteomes" id="UP001370490">
    <property type="component" value="Unassembled WGS sequence"/>
</dbReference>